<name>A0A1E8BBU2_BACMY</name>
<evidence type="ECO:0000256" key="5">
    <source>
        <dbReference type="PROSITE-ProRule" id="PRU01248"/>
    </source>
</evidence>
<dbReference type="GO" id="GO:0006310">
    <property type="term" value="P:DNA recombination"/>
    <property type="evidence" value="ECO:0007669"/>
    <property type="project" value="UniProtKB-KW"/>
</dbReference>
<dbReference type="InterPro" id="IPR004107">
    <property type="entry name" value="Integrase_SAM-like_N"/>
</dbReference>
<dbReference type="GO" id="GO:0003677">
    <property type="term" value="F:DNA binding"/>
    <property type="evidence" value="ECO:0007669"/>
    <property type="project" value="UniProtKB-UniRule"/>
</dbReference>
<gene>
    <name evidence="8" type="ORF">BWGOE8_12850</name>
</gene>
<feature type="domain" description="Core-binding (CB)" evidence="7">
    <location>
        <begin position="66"/>
        <end position="149"/>
    </location>
</feature>
<proteinExistence type="inferred from homology"/>
<dbReference type="CDD" id="cd01189">
    <property type="entry name" value="INT_ICEBs1_C_like"/>
    <property type="match status" value="1"/>
</dbReference>
<organism evidence="8 9">
    <name type="scientific">Bacillus mycoides</name>
    <dbReference type="NCBI Taxonomy" id="1405"/>
    <lineage>
        <taxon>Bacteria</taxon>
        <taxon>Bacillati</taxon>
        <taxon>Bacillota</taxon>
        <taxon>Bacilli</taxon>
        <taxon>Bacillales</taxon>
        <taxon>Bacillaceae</taxon>
        <taxon>Bacillus</taxon>
        <taxon>Bacillus cereus group</taxon>
    </lineage>
</organism>
<dbReference type="PROSITE" id="PS51898">
    <property type="entry name" value="TYR_RECOMBINASE"/>
    <property type="match status" value="1"/>
</dbReference>
<sequence length="386" mass="44681">MAGRTVKKDQNTKTWYFILTHGKKDDGKPRQFKKRGFKTKQDAQKAMLDLEQSLTLGTYIQPNKILYKEYLLERFLEDKMTKVKKQTLNTYRWVVEKHIIPAIGDVELTKLDPMIIQGLYNKLTKEKALSDENIQKVHTLINDSLKKAERWGLIARNPAALVDRPKAVKKELTVWNVEEVRQFLKYAKKSGRYYIAFLLALTTGMRQGEILGLRWKDVDFENGCVRITQTLSSDGKDLLPYTKTKSGSRTIDLPEETVTALKKHWLFIRGEREKNCSYKNLDLVVCTEFGTPTHKSNIRRVFKSIIKKAVIPKIRFHDMRHTHATLLLLQGVNPKIVSERLGHADVRITLDTYSHLLPSMQKDTALKFGEMLFGDDGKYRVEINLD</sequence>
<comment type="caution">
    <text evidence="8">The sequence shown here is derived from an EMBL/GenBank/DDBJ whole genome shotgun (WGS) entry which is preliminary data.</text>
</comment>
<dbReference type="Proteomes" id="UP000175706">
    <property type="component" value="Unassembled WGS sequence"/>
</dbReference>
<keyword evidence="2" id="KW-0229">DNA integration</keyword>
<keyword evidence="4" id="KW-0233">DNA recombination</keyword>
<dbReference type="GO" id="GO:0015074">
    <property type="term" value="P:DNA integration"/>
    <property type="evidence" value="ECO:0007669"/>
    <property type="project" value="UniProtKB-KW"/>
</dbReference>
<dbReference type="PROSITE" id="PS51900">
    <property type="entry name" value="CB"/>
    <property type="match status" value="1"/>
</dbReference>
<evidence type="ECO:0000259" key="7">
    <source>
        <dbReference type="PROSITE" id="PS51900"/>
    </source>
</evidence>
<dbReference type="Gene3D" id="1.10.443.10">
    <property type="entry name" value="Intergrase catalytic core"/>
    <property type="match status" value="1"/>
</dbReference>
<comment type="similarity">
    <text evidence="1">Belongs to the 'phage' integrase family.</text>
</comment>
<evidence type="ECO:0000256" key="4">
    <source>
        <dbReference type="ARBA" id="ARBA00023172"/>
    </source>
</evidence>
<dbReference type="AlphaFoldDB" id="A0A1E8BBU2"/>
<dbReference type="Gene3D" id="1.10.150.130">
    <property type="match status" value="1"/>
</dbReference>
<dbReference type="SUPFAM" id="SSF56349">
    <property type="entry name" value="DNA breaking-rejoining enzymes"/>
    <property type="match status" value="1"/>
</dbReference>
<dbReference type="PANTHER" id="PTHR30349">
    <property type="entry name" value="PHAGE INTEGRASE-RELATED"/>
    <property type="match status" value="1"/>
</dbReference>
<accession>A0A1E8BBU2</accession>
<dbReference type="InterPro" id="IPR011010">
    <property type="entry name" value="DNA_brk_join_enz"/>
</dbReference>
<evidence type="ECO:0000313" key="9">
    <source>
        <dbReference type="Proteomes" id="UP000175706"/>
    </source>
</evidence>
<feature type="domain" description="Tyr recombinase" evidence="6">
    <location>
        <begin position="170"/>
        <end position="366"/>
    </location>
</feature>
<dbReference type="Pfam" id="PF14657">
    <property type="entry name" value="Arm-DNA-bind_4"/>
    <property type="match status" value="1"/>
</dbReference>
<evidence type="ECO:0000256" key="3">
    <source>
        <dbReference type="ARBA" id="ARBA00023125"/>
    </source>
</evidence>
<dbReference type="InterPro" id="IPR044068">
    <property type="entry name" value="CB"/>
</dbReference>
<evidence type="ECO:0000259" key="6">
    <source>
        <dbReference type="PROSITE" id="PS51898"/>
    </source>
</evidence>
<dbReference type="InterPro" id="IPR050090">
    <property type="entry name" value="Tyrosine_recombinase_XerCD"/>
</dbReference>
<dbReference type="PATRIC" id="fig|86662.25.peg.1265"/>
<dbReference type="InterPro" id="IPR028259">
    <property type="entry name" value="AP2-like_int_N"/>
</dbReference>
<dbReference type="InterPro" id="IPR013762">
    <property type="entry name" value="Integrase-like_cat_sf"/>
</dbReference>
<dbReference type="InterPro" id="IPR002104">
    <property type="entry name" value="Integrase_catalytic"/>
</dbReference>
<keyword evidence="3 5" id="KW-0238">DNA-binding</keyword>
<dbReference type="Pfam" id="PF00589">
    <property type="entry name" value="Phage_integrase"/>
    <property type="match status" value="1"/>
</dbReference>
<evidence type="ECO:0000256" key="2">
    <source>
        <dbReference type="ARBA" id="ARBA00022908"/>
    </source>
</evidence>
<reference evidence="8 9" key="1">
    <citation type="submission" date="2016-05" db="EMBL/GenBank/DDBJ databases">
        <title>Bacillus thuringiensis and Bacillus weihenstephanensis as novel biocontrol agents of wilt causing Verticillium species.</title>
        <authorList>
            <person name="Hollensteiner J."/>
            <person name="Wemheuer F."/>
            <person name="Harting R."/>
            <person name="Kolarzyk A."/>
            <person name="Diaz-Valerio S."/>
            <person name="Poehlein A."/>
            <person name="Brzuszkiewicz E."/>
            <person name="Nesemann K."/>
            <person name="Braus-Stromeyer S."/>
            <person name="Braus G."/>
            <person name="Daniel R."/>
            <person name="Liesegang H."/>
        </authorList>
    </citation>
    <scope>NUCLEOTIDE SEQUENCE [LARGE SCALE GENOMIC DNA]</scope>
    <source>
        <strain evidence="8 9">GOE8</strain>
    </source>
</reference>
<dbReference type="PANTHER" id="PTHR30349:SF64">
    <property type="entry name" value="PROPHAGE INTEGRASE INTD-RELATED"/>
    <property type="match status" value="1"/>
</dbReference>
<dbReference type="EMBL" id="LXLT01000018">
    <property type="protein sequence ID" value="OFD82700.1"/>
    <property type="molecule type" value="Genomic_DNA"/>
</dbReference>
<evidence type="ECO:0000313" key="8">
    <source>
        <dbReference type="EMBL" id="OFD82700.1"/>
    </source>
</evidence>
<dbReference type="Pfam" id="PF14659">
    <property type="entry name" value="Phage_int_SAM_3"/>
    <property type="match status" value="1"/>
</dbReference>
<dbReference type="InterPro" id="IPR010998">
    <property type="entry name" value="Integrase_recombinase_N"/>
</dbReference>
<dbReference type="RefSeq" id="WP_070141355.1">
    <property type="nucleotide sequence ID" value="NZ_LXLT01000018.1"/>
</dbReference>
<protein>
    <submittedName>
        <fullName evidence="8">Integrase</fullName>
    </submittedName>
</protein>
<evidence type="ECO:0000256" key="1">
    <source>
        <dbReference type="ARBA" id="ARBA00008857"/>
    </source>
</evidence>